<dbReference type="GO" id="GO:0004177">
    <property type="term" value="F:aminopeptidase activity"/>
    <property type="evidence" value="ECO:0007669"/>
    <property type="project" value="UniProtKB-KW"/>
</dbReference>
<keyword evidence="2" id="KW-0645">Protease</keyword>
<keyword evidence="2" id="KW-0378">Hydrolase</keyword>
<dbReference type="OrthoDB" id="9764939at2"/>
<proteinExistence type="predicted"/>
<keyword evidence="2" id="KW-0031">Aminopeptidase</keyword>
<reference evidence="2 3" key="1">
    <citation type="submission" date="2018-06" db="EMBL/GenBank/DDBJ databases">
        <title>Mucibacter soli gen. nov., sp. nov., a new member of the family Chitinophagaceae producing mucin.</title>
        <authorList>
            <person name="Kim M.-K."/>
            <person name="Park S."/>
            <person name="Kim T.-S."/>
            <person name="Joung Y."/>
            <person name="Han J.-H."/>
            <person name="Kim S.B."/>
        </authorList>
    </citation>
    <scope>NUCLEOTIDE SEQUENCE [LARGE SCALE GENOMIC DNA]</scope>
    <source>
        <strain evidence="2 3">R1-15</strain>
    </source>
</reference>
<comment type="caution">
    <text evidence="2">The sequence shown here is derived from an EMBL/GenBank/DDBJ whole genome shotgun (WGS) entry which is preliminary data.</text>
</comment>
<dbReference type="Gene3D" id="3.40.630.10">
    <property type="entry name" value="Zn peptidases"/>
    <property type="match status" value="1"/>
</dbReference>
<protein>
    <submittedName>
        <fullName evidence="2">Aminopeptidase</fullName>
    </submittedName>
</protein>
<dbReference type="AlphaFoldDB" id="A0A2W2BHN9"/>
<evidence type="ECO:0000313" key="2">
    <source>
        <dbReference type="EMBL" id="PZF73016.1"/>
    </source>
</evidence>
<evidence type="ECO:0000259" key="1">
    <source>
        <dbReference type="Pfam" id="PF04389"/>
    </source>
</evidence>
<feature type="domain" description="Peptidase M28" evidence="1">
    <location>
        <begin position="229"/>
        <end position="420"/>
    </location>
</feature>
<dbReference type="GO" id="GO:0008235">
    <property type="term" value="F:metalloexopeptidase activity"/>
    <property type="evidence" value="ECO:0007669"/>
    <property type="project" value="InterPro"/>
</dbReference>
<evidence type="ECO:0000313" key="3">
    <source>
        <dbReference type="Proteomes" id="UP000248745"/>
    </source>
</evidence>
<organism evidence="2 3">
    <name type="scientific">Taibaiella soli</name>
    <dbReference type="NCBI Taxonomy" id="1649169"/>
    <lineage>
        <taxon>Bacteria</taxon>
        <taxon>Pseudomonadati</taxon>
        <taxon>Bacteroidota</taxon>
        <taxon>Chitinophagia</taxon>
        <taxon>Chitinophagales</taxon>
        <taxon>Chitinophagaceae</taxon>
        <taxon>Taibaiella</taxon>
    </lineage>
</organism>
<dbReference type="PANTHER" id="PTHR12147">
    <property type="entry name" value="METALLOPEPTIDASE M28 FAMILY MEMBER"/>
    <property type="match status" value="1"/>
</dbReference>
<dbReference type="PANTHER" id="PTHR12147:SF26">
    <property type="entry name" value="PEPTIDASE M28 DOMAIN-CONTAINING PROTEIN"/>
    <property type="match status" value="1"/>
</dbReference>
<name>A0A2W2BHN9_9BACT</name>
<dbReference type="InterPro" id="IPR007484">
    <property type="entry name" value="Peptidase_M28"/>
</dbReference>
<dbReference type="EMBL" id="QKTW01000016">
    <property type="protein sequence ID" value="PZF73016.1"/>
    <property type="molecule type" value="Genomic_DNA"/>
</dbReference>
<dbReference type="Proteomes" id="UP000248745">
    <property type="component" value="Unassembled WGS sequence"/>
</dbReference>
<gene>
    <name evidence="2" type="ORF">DN068_11445</name>
</gene>
<dbReference type="SUPFAM" id="SSF53187">
    <property type="entry name" value="Zn-dependent exopeptidases"/>
    <property type="match status" value="1"/>
</dbReference>
<keyword evidence="3" id="KW-1185">Reference proteome</keyword>
<sequence length="425" mass="47754">MLLNRTFLFFSFLLIFQIHANAQDMRWLKHQIGILSGTTMDGRGYVGKGRERAAMYIQREFKEFGLQPVLPDSGYMQVYTFPVNSFPGEMSVSLNKKEIAAGTEYLVDAASIGFDGDKTKVKKINLDKARTKEEWEKLKLEMGDLSKIYLLKNADSFCRRMSIRSHQLSENLPKGCFIVPVHGKMTWTVATDTTSNTVLYVQDSVFPKRLKYASIHIQNKFSPSVKNQNVIGMVPGTVKDSFIFITAHYDHLGQMGHDAVFPGASDNASGSAMMLYLARYFASHPQRYTLVFVAFSGEEAGLLGSKYFTEHPAVPLSNIRFLVNLDIMGDATDGVTVVNATEFPREFKLLETINQTKSNLPQIRSRGKAANSDHYWFTEKGVPAFFIYSNGGKGYYHDVFDKASELSLTNIDGVIKLIQDFIPAL</sequence>
<accession>A0A2W2BHN9</accession>
<dbReference type="GO" id="GO:0006508">
    <property type="term" value="P:proteolysis"/>
    <property type="evidence" value="ECO:0007669"/>
    <property type="project" value="InterPro"/>
</dbReference>
<dbReference type="Pfam" id="PF04389">
    <property type="entry name" value="Peptidase_M28"/>
    <property type="match status" value="1"/>
</dbReference>
<dbReference type="InterPro" id="IPR045175">
    <property type="entry name" value="M28_fam"/>
</dbReference>